<dbReference type="RefSeq" id="WP_306681006.1">
    <property type="nucleotide sequence ID" value="NZ_JAVDBT010000012.1"/>
</dbReference>
<protein>
    <submittedName>
        <fullName evidence="2">BtpA/SgcQ family protein</fullName>
    </submittedName>
</protein>
<comment type="similarity">
    <text evidence="1">Belongs to the BtpA family.</text>
</comment>
<evidence type="ECO:0000313" key="2">
    <source>
        <dbReference type="EMBL" id="MDQ2067303.1"/>
    </source>
</evidence>
<dbReference type="PANTHER" id="PTHR21381">
    <property type="entry name" value="ZGC:162297"/>
    <property type="match status" value="1"/>
</dbReference>
<comment type="caution">
    <text evidence="2">The sequence shown here is derived from an EMBL/GenBank/DDBJ whole genome shotgun (WGS) entry which is preliminary data.</text>
</comment>
<dbReference type="EMBL" id="JAVDBT010000012">
    <property type="protein sequence ID" value="MDQ2067303.1"/>
    <property type="molecule type" value="Genomic_DNA"/>
</dbReference>
<dbReference type="Proteomes" id="UP001239680">
    <property type="component" value="Unassembled WGS sequence"/>
</dbReference>
<reference evidence="2 3" key="1">
    <citation type="submission" date="2023-08" db="EMBL/GenBank/DDBJ databases">
        <title>Characterization of two Paracoccaceae strains isolated from Phycosphere and proposal of Xinfangfangia lacusdiani sp. nov.</title>
        <authorList>
            <person name="Deng Y."/>
            <person name="Zhang Y.Q."/>
        </authorList>
    </citation>
    <scope>NUCLEOTIDE SEQUENCE [LARGE SCALE GENOMIC DNA]</scope>
    <source>
        <strain evidence="2 3">CPCC 101601</strain>
    </source>
</reference>
<dbReference type="InterPro" id="IPR005137">
    <property type="entry name" value="BtpA"/>
</dbReference>
<dbReference type="Pfam" id="PF03437">
    <property type="entry name" value="BtpA"/>
    <property type="match status" value="1"/>
</dbReference>
<sequence>MSKLDRVFAESKPILGMLHLGGDTPEDRLSRAEHEARILADAGVDGFVVENYFGDATDVERALERLVALNLGPRIGVNLLRDNDRAFALARQYPVDFIQIDSISGHLSPEDEPGFAAHLAQDRASVPALLLGGVRFKYQPVLSGRTEAEDLALGAKRCDAVVVTSDATGQETDPEKLRRFRATLGDATPIIVGAGMTEANAEAQLALADGAIVGSWLKEGHVDKGLMSAEYAQRFMGAVRRARAVLA</sequence>
<keyword evidence="3" id="KW-1185">Reference proteome</keyword>
<proteinExistence type="inferred from homology"/>
<dbReference type="PANTHER" id="PTHR21381:SF3">
    <property type="entry name" value="SGC REGION PROTEIN SGCQ-RELATED"/>
    <property type="match status" value="1"/>
</dbReference>
<name>A0ABU0W0L5_9RHOB</name>
<evidence type="ECO:0000313" key="3">
    <source>
        <dbReference type="Proteomes" id="UP001239680"/>
    </source>
</evidence>
<dbReference type="SUPFAM" id="SSF51366">
    <property type="entry name" value="Ribulose-phoshate binding barrel"/>
    <property type="match status" value="1"/>
</dbReference>
<accession>A0ABU0W0L5</accession>
<evidence type="ECO:0000256" key="1">
    <source>
        <dbReference type="ARBA" id="ARBA00006007"/>
    </source>
</evidence>
<gene>
    <name evidence="2" type="ORF">Q9295_13075</name>
</gene>
<dbReference type="InterPro" id="IPR011060">
    <property type="entry name" value="RibuloseP-bd_barrel"/>
</dbReference>
<organism evidence="2 3">
    <name type="scientific">Pseudogemmobacter lacusdianii</name>
    <dbReference type="NCBI Taxonomy" id="3069608"/>
    <lineage>
        <taxon>Bacteria</taxon>
        <taxon>Pseudomonadati</taxon>
        <taxon>Pseudomonadota</taxon>
        <taxon>Alphaproteobacteria</taxon>
        <taxon>Rhodobacterales</taxon>
        <taxon>Paracoccaceae</taxon>
        <taxon>Pseudogemmobacter</taxon>
    </lineage>
</organism>